<evidence type="ECO:0000256" key="3">
    <source>
        <dbReference type="ARBA" id="ARBA00022490"/>
    </source>
</evidence>
<dbReference type="InterPro" id="IPR008927">
    <property type="entry name" value="6-PGluconate_DH-like_C_sf"/>
</dbReference>
<dbReference type="UniPathway" id="UPA00098">
    <property type="reaction ID" value="UER00361"/>
</dbReference>
<dbReference type="Gene3D" id="1.10.3730.10">
    <property type="entry name" value="ProC C-terminal domain-like"/>
    <property type="match status" value="1"/>
</dbReference>
<gene>
    <name evidence="10 16" type="primary">proC</name>
    <name evidence="16" type="ORF">NCTC8009_07020</name>
</gene>
<keyword evidence="7 10" id="KW-0560">Oxidoreductase</keyword>
<organism evidence="16 17">
    <name type="scientific">Escherichia coli</name>
    <dbReference type="NCBI Taxonomy" id="562"/>
    <lineage>
        <taxon>Bacteria</taxon>
        <taxon>Pseudomonadati</taxon>
        <taxon>Pseudomonadota</taxon>
        <taxon>Gammaproteobacteria</taxon>
        <taxon>Enterobacterales</taxon>
        <taxon>Enterobacteriaceae</taxon>
        <taxon>Escherichia</taxon>
    </lineage>
</organism>
<dbReference type="PANTHER" id="PTHR11645:SF0">
    <property type="entry name" value="PYRROLINE-5-CARBOXYLATE REDUCTASE 3"/>
    <property type="match status" value="1"/>
</dbReference>
<dbReference type="FunFam" id="3.40.50.720:FF:000105">
    <property type="entry name" value="Pyrroline-5-carboxylate reductase"/>
    <property type="match status" value="1"/>
</dbReference>
<evidence type="ECO:0000256" key="1">
    <source>
        <dbReference type="ARBA" id="ARBA00005205"/>
    </source>
</evidence>
<dbReference type="EMBL" id="UARW01000010">
    <property type="protein sequence ID" value="SQD06426.1"/>
    <property type="molecule type" value="Genomic_DNA"/>
</dbReference>
<dbReference type="Gene3D" id="3.40.50.720">
    <property type="entry name" value="NAD(P)-binding Rossmann-like Domain"/>
    <property type="match status" value="1"/>
</dbReference>
<dbReference type="GO" id="GO:0055129">
    <property type="term" value="P:L-proline biosynthetic process"/>
    <property type="evidence" value="ECO:0007669"/>
    <property type="project" value="UniProtKB-UniRule"/>
</dbReference>
<dbReference type="PIRSF" id="PIRSF000193">
    <property type="entry name" value="Pyrrol-5-carb_rd"/>
    <property type="match status" value="1"/>
</dbReference>
<proteinExistence type="inferred from homology"/>
<evidence type="ECO:0000313" key="16">
    <source>
        <dbReference type="EMBL" id="SQD06426.1"/>
    </source>
</evidence>
<dbReference type="SUPFAM" id="SSF51735">
    <property type="entry name" value="NAD(P)-binding Rossmann-fold domains"/>
    <property type="match status" value="1"/>
</dbReference>
<comment type="catalytic activity">
    <reaction evidence="8 10">
        <text>L-proline + NAD(+) = (S)-1-pyrroline-5-carboxylate + NADH + 2 H(+)</text>
        <dbReference type="Rhea" id="RHEA:14105"/>
        <dbReference type="ChEBI" id="CHEBI:15378"/>
        <dbReference type="ChEBI" id="CHEBI:17388"/>
        <dbReference type="ChEBI" id="CHEBI:57540"/>
        <dbReference type="ChEBI" id="CHEBI:57945"/>
        <dbReference type="ChEBI" id="CHEBI:60039"/>
        <dbReference type="EC" id="1.5.1.2"/>
    </reaction>
</comment>
<name>A0A2X3K322_ECOLX</name>
<comment type="subcellular location">
    <subcellularLocation>
        <location evidence="10">Cytoplasm</location>
    </subcellularLocation>
</comment>
<keyword evidence="3 10" id="KW-0963">Cytoplasm</keyword>
<feature type="binding site" evidence="12">
    <location>
        <position position="36"/>
    </location>
    <ligand>
        <name>NADP(+)</name>
        <dbReference type="ChEBI" id="CHEBI:58349"/>
    </ligand>
</feature>
<keyword evidence="6 10" id="KW-0521">NADP</keyword>
<evidence type="ECO:0000259" key="14">
    <source>
        <dbReference type="Pfam" id="PF03807"/>
    </source>
</evidence>
<evidence type="ECO:0000256" key="6">
    <source>
        <dbReference type="ARBA" id="ARBA00022857"/>
    </source>
</evidence>
<evidence type="ECO:0000256" key="2">
    <source>
        <dbReference type="ARBA" id="ARBA00005525"/>
    </source>
</evidence>
<dbReference type="InterPro" id="IPR053790">
    <property type="entry name" value="P5CR-like_CS"/>
</dbReference>
<dbReference type="HAMAP" id="MF_01925">
    <property type="entry name" value="P5C_reductase"/>
    <property type="match status" value="1"/>
</dbReference>
<comment type="catalytic activity">
    <reaction evidence="9 10 13">
        <text>L-proline + NADP(+) = (S)-1-pyrroline-5-carboxylate + NADPH + 2 H(+)</text>
        <dbReference type="Rhea" id="RHEA:14109"/>
        <dbReference type="ChEBI" id="CHEBI:15378"/>
        <dbReference type="ChEBI" id="CHEBI:17388"/>
        <dbReference type="ChEBI" id="CHEBI:57783"/>
        <dbReference type="ChEBI" id="CHEBI:58349"/>
        <dbReference type="ChEBI" id="CHEBI:60039"/>
        <dbReference type="EC" id="1.5.1.2"/>
    </reaction>
</comment>
<dbReference type="GO" id="GO:0005737">
    <property type="term" value="C:cytoplasm"/>
    <property type="evidence" value="ECO:0007669"/>
    <property type="project" value="UniProtKB-SubCell"/>
</dbReference>
<feature type="binding site" evidence="12">
    <location>
        <begin position="8"/>
        <end position="13"/>
    </location>
    <ligand>
        <name>NADP(+)</name>
        <dbReference type="ChEBI" id="CHEBI:58349"/>
    </ligand>
</feature>
<dbReference type="InterPro" id="IPR036291">
    <property type="entry name" value="NAD(P)-bd_dom_sf"/>
</dbReference>
<evidence type="ECO:0000256" key="10">
    <source>
        <dbReference type="HAMAP-Rule" id="MF_01925"/>
    </source>
</evidence>
<dbReference type="NCBIfam" id="TIGR00112">
    <property type="entry name" value="proC"/>
    <property type="match status" value="1"/>
</dbReference>
<dbReference type="Proteomes" id="UP000250991">
    <property type="component" value="Unassembled WGS sequence"/>
</dbReference>
<evidence type="ECO:0000256" key="7">
    <source>
        <dbReference type="ARBA" id="ARBA00023002"/>
    </source>
</evidence>
<feature type="domain" description="Pyrroline-5-carboxylate reductase dimerisation" evidence="15">
    <location>
        <begin position="163"/>
        <end position="264"/>
    </location>
</feature>
<dbReference type="AlphaFoldDB" id="A0A2X3K322"/>
<evidence type="ECO:0000259" key="15">
    <source>
        <dbReference type="Pfam" id="PF14748"/>
    </source>
</evidence>
<evidence type="ECO:0000256" key="13">
    <source>
        <dbReference type="RuleBase" id="RU003903"/>
    </source>
</evidence>
<dbReference type="InterPro" id="IPR028939">
    <property type="entry name" value="P5C_Rdtase_cat_N"/>
</dbReference>
<keyword evidence="4 10" id="KW-0028">Amino-acid biosynthesis</keyword>
<dbReference type="GO" id="GO:0004735">
    <property type="term" value="F:pyrroline-5-carboxylate reductase activity"/>
    <property type="evidence" value="ECO:0007669"/>
    <property type="project" value="UniProtKB-UniRule"/>
</dbReference>
<sequence>MEKKIGFIGCGNMGKAILGGLIASGQVLPGQIWVYTPSPDKVAALHDQFGINAAESAQEVAQIADIIFAAVKPGIMIKVLSEITSSLNKDSLVVSIAAGVTLDQLARALGHDRKIIRAMPNTPALVNAGMTSVTPNALVTPEDTADVLNIFRCFGEAEVIAEPMIHPVVGVSGSSPAYVFMFIEAMADAAVLGGMPRAQAYKFAAQAVMGSAKMVLETGEHPGALKDMVCSPGGTTIEAVRVLEEKGFRAAVIEAMTKCMEKSENSANPDDFRRTSGRHFGAVTSGFLCFVKRQICRFQPLTIVTHLWVQRRNPHTNP</sequence>
<dbReference type="STRING" id="585034.ECIAI1_0386"/>
<accession>A0A2X3K322</accession>
<dbReference type="FunFam" id="1.10.3730.10:FF:000001">
    <property type="entry name" value="Pyrroline-5-carboxylate reductase"/>
    <property type="match status" value="1"/>
</dbReference>
<dbReference type="EC" id="1.5.1.2" evidence="10 11"/>
<feature type="binding site" evidence="12">
    <location>
        <begin position="70"/>
        <end position="73"/>
    </location>
    <ligand>
        <name>NADP(+)</name>
        <dbReference type="ChEBI" id="CHEBI:58349"/>
    </ligand>
</feature>
<dbReference type="Pfam" id="PF14748">
    <property type="entry name" value="P5CR_dimer"/>
    <property type="match status" value="1"/>
</dbReference>
<comment type="similarity">
    <text evidence="2 10 13">Belongs to the pyrroline-5-carboxylate reductase family.</text>
</comment>
<evidence type="ECO:0000313" key="17">
    <source>
        <dbReference type="Proteomes" id="UP000250991"/>
    </source>
</evidence>
<dbReference type="Pfam" id="PF03807">
    <property type="entry name" value="F420_oxidored"/>
    <property type="match status" value="1"/>
</dbReference>
<evidence type="ECO:0000256" key="9">
    <source>
        <dbReference type="ARBA" id="ARBA00052690"/>
    </source>
</evidence>
<dbReference type="PROSITE" id="PS00521">
    <property type="entry name" value="P5CR"/>
    <property type="match status" value="1"/>
</dbReference>
<dbReference type="PANTHER" id="PTHR11645">
    <property type="entry name" value="PYRROLINE-5-CARBOXYLATE REDUCTASE"/>
    <property type="match status" value="1"/>
</dbReference>
<evidence type="ECO:0000256" key="8">
    <source>
        <dbReference type="ARBA" id="ARBA00050547"/>
    </source>
</evidence>
<evidence type="ECO:0000256" key="4">
    <source>
        <dbReference type="ARBA" id="ARBA00022605"/>
    </source>
</evidence>
<evidence type="ECO:0000256" key="12">
    <source>
        <dbReference type="PIRSR" id="PIRSR000193-1"/>
    </source>
</evidence>
<dbReference type="InterPro" id="IPR000304">
    <property type="entry name" value="Pyrroline-COOH_reductase"/>
</dbReference>
<comment type="function">
    <text evidence="10">Catalyzes the reduction of 1-pyrroline-5-carboxylate (PCA) to L-proline.</text>
</comment>
<evidence type="ECO:0000256" key="5">
    <source>
        <dbReference type="ARBA" id="ARBA00022650"/>
    </source>
</evidence>
<comment type="pathway">
    <text evidence="1 10 13">Amino-acid biosynthesis; L-proline biosynthesis; L-proline from L-glutamate 5-semialdehyde: step 1/1.</text>
</comment>
<dbReference type="InterPro" id="IPR029036">
    <property type="entry name" value="P5CR_dimer"/>
</dbReference>
<keyword evidence="5 10" id="KW-0641">Proline biosynthesis</keyword>
<feature type="domain" description="Pyrroline-5-carboxylate reductase catalytic N-terminal" evidence="14">
    <location>
        <begin position="4"/>
        <end position="99"/>
    </location>
</feature>
<protein>
    <recommendedName>
        <fullName evidence="10 11">Pyrroline-5-carboxylate reductase</fullName>
        <shortName evidence="10">P5C reductase</shortName>
        <shortName evidence="10">P5CR</shortName>
        <ecNumber evidence="10 11">1.5.1.2</ecNumber>
    </recommendedName>
    <alternativeName>
        <fullName evidence="10">PCA reductase</fullName>
    </alternativeName>
</protein>
<reference evidence="16 17" key="1">
    <citation type="submission" date="2018-06" db="EMBL/GenBank/DDBJ databases">
        <authorList>
            <consortium name="Pathogen Informatics"/>
            <person name="Doyle S."/>
        </authorList>
    </citation>
    <scope>NUCLEOTIDE SEQUENCE [LARGE SCALE GENOMIC DNA]</scope>
    <source>
        <strain evidence="16 17">NCTC8009</strain>
    </source>
</reference>
<evidence type="ECO:0000256" key="11">
    <source>
        <dbReference type="NCBIfam" id="TIGR00112"/>
    </source>
</evidence>
<dbReference type="SUPFAM" id="SSF48179">
    <property type="entry name" value="6-phosphogluconate dehydrogenase C-terminal domain-like"/>
    <property type="match status" value="1"/>
</dbReference>